<evidence type="ECO:0000313" key="4">
    <source>
        <dbReference type="Proteomes" id="UP001154240"/>
    </source>
</evidence>
<evidence type="ECO:0000313" key="3">
    <source>
        <dbReference type="EMBL" id="MDG4474839.1"/>
    </source>
</evidence>
<comment type="caution">
    <text evidence="3">The sequence shown here is derived from an EMBL/GenBank/DDBJ whole genome shotgun (WGS) entry which is preliminary data.</text>
</comment>
<gene>
    <name evidence="3" type="ORF">OLX77_01525</name>
</gene>
<dbReference type="RefSeq" id="WP_307631819.1">
    <property type="nucleotide sequence ID" value="NZ_JAPHEH010000001.1"/>
</dbReference>
<dbReference type="InterPro" id="IPR041215">
    <property type="entry name" value="FlgO_dom"/>
</dbReference>
<keyword evidence="1" id="KW-0732">Signal</keyword>
<proteinExistence type="predicted"/>
<reference evidence="3" key="1">
    <citation type="journal article" date="2022" name="bioRxiv">
        <title>Thiovibrio frasassiensisgen. nov., sp. nov., an autotrophic, elemental sulfur disproportionating bacterium isolated from sulfidic karst sediment, and proposal of Thiovibrionaceae fam. nov.</title>
        <authorList>
            <person name="Aronson H."/>
            <person name="Thomas C."/>
            <person name="Bhattacharyya M."/>
            <person name="Eckstein S."/>
            <person name="Jensen S."/>
            <person name="Barco R."/>
            <person name="Macalady J."/>
            <person name="Amend J."/>
        </authorList>
    </citation>
    <scope>NUCLEOTIDE SEQUENCE</scope>
    <source>
        <strain evidence="3">RS19-109</strain>
    </source>
</reference>
<keyword evidence="4" id="KW-1185">Reference proteome</keyword>
<dbReference type="PROSITE" id="PS51257">
    <property type="entry name" value="PROKAR_LIPOPROTEIN"/>
    <property type="match status" value="1"/>
</dbReference>
<name>A0A9X4MC27_9BACT</name>
<dbReference type="Proteomes" id="UP001154240">
    <property type="component" value="Unassembled WGS sequence"/>
</dbReference>
<reference evidence="3" key="2">
    <citation type="submission" date="2022-10" db="EMBL/GenBank/DDBJ databases">
        <authorList>
            <person name="Aronson H.S."/>
        </authorList>
    </citation>
    <scope>NUCLEOTIDE SEQUENCE</scope>
    <source>
        <strain evidence="3">RS19-109</strain>
    </source>
</reference>
<dbReference type="Pfam" id="PF17680">
    <property type="entry name" value="FlgO"/>
    <property type="match status" value="1"/>
</dbReference>
<feature type="domain" description="FlgO" evidence="2">
    <location>
        <begin position="48"/>
        <end position="174"/>
    </location>
</feature>
<evidence type="ECO:0000259" key="2">
    <source>
        <dbReference type="Pfam" id="PF17680"/>
    </source>
</evidence>
<feature type="chain" id="PRO_5040734339" evidence="1">
    <location>
        <begin position="30"/>
        <end position="199"/>
    </location>
</feature>
<accession>A0A9X4MC27</accession>
<dbReference type="AlphaFoldDB" id="A0A9X4MC27"/>
<sequence>MKSLKIFAYPGLSLLCGCLLFLGGCVPQANTGGTASVVTPDFFGVGEELALQLTSGMRGAGGGQRLILTTVVDLDNLYTTTRFGRTLTEALSTSLFRHGFGVVEIRKSAELLIRDNRGELMLTRDAKLLAKQQKAAAILTGTYSLTPTTVILNLKLLDAGSQQVLSVAGLELQRSRNINHLLAAGGGVLGDSLLSAYER</sequence>
<feature type="signal peptide" evidence="1">
    <location>
        <begin position="1"/>
        <end position="29"/>
    </location>
</feature>
<evidence type="ECO:0000256" key="1">
    <source>
        <dbReference type="SAM" id="SignalP"/>
    </source>
</evidence>
<organism evidence="3 4">
    <name type="scientific">Thiovibrio frasassiensis</name>
    <dbReference type="NCBI Taxonomy" id="2984131"/>
    <lineage>
        <taxon>Bacteria</taxon>
        <taxon>Pseudomonadati</taxon>
        <taxon>Thermodesulfobacteriota</taxon>
        <taxon>Desulfobulbia</taxon>
        <taxon>Desulfobulbales</taxon>
        <taxon>Thiovibrionaceae</taxon>
        <taxon>Thiovibrio</taxon>
    </lineage>
</organism>
<dbReference type="EMBL" id="JAPHEH010000001">
    <property type="protein sequence ID" value="MDG4474839.1"/>
    <property type="molecule type" value="Genomic_DNA"/>
</dbReference>
<protein>
    <submittedName>
        <fullName evidence="3">FlgO family outer membrane protein</fullName>
    </submittedName>
</protein>